<feature type="disulfide bond" evidence="2">
    <location>
        <begin position="450"/>
        <end position="465"/>
    </location>
</feature>
<dbReference type="PROSITE" id="PS50060">
    <property type="entry name" value="MAM_2"/>
    <property type="match status" value="6"/>
</dbReference>
<keyword evidence="7" id="KW-1185">Reference proteome</keyword>
<feature type="non-terminal residue" evidence="6">
    <location>
        <position position="1184"/>
    </location>
</feature>
<feature type="disulfide bond" evidence="2">
    <location>
        <begin position="438"/>
        <end position="456"/>
    </location>
</feature>
<dbReference type="Gene3D" id="2.60.120.200">
    <property type="match status" value="6"/>
</dbReference>
<dbReference type="PROSITE" id="PS01209">
    <property type="entry name" value="LDLRA_1"/>
    <property type="match status" value="2"/>
</dbReference>
<keyword evidence="1 2" id="KW-1015">Disulfide bond</keyword>
<sequence>SGATNACGSPAEQLCDFACDCSDCSDENQCGYLGVSSLLGTPFTCDFEEGDCGWRDVSTSSYRWVRSRASLAAWGTGPHSDHTVGTDLGWFMAAADPPGRTATTAWLQSPLMREAAATCEIQAWYHLSGSGLNGTEQPMLRLALMTAAETVELWQSPERRAEGWHELVAFPGRTVGPFQLSFSVTPSPGRGTQLALDDIVFRNCALPGPGRQMCEAEEGTCQQGSCVALERFCDGTDDCGDGSDEAAQQCQAFATCTFEDDLCLWEAEAGPAAWQRNSSANLAPAPGLPTRDHSKGSGAGHFLHVGSTGGTAWLSSPTFQATTNCSLVLYCHLHGSATGRLSVYSVTASTKELLQEHMGDLGACWVRERVEFNMAQPFRVLIEGVAGNAGTVALDDLILSPGCKREQGEPNTPATQKPQVPLPPRDPAGPCTAGQFPCDSGQCIADALACNFVKDCPLGSDEQHCGATTFEEGAGGWHDVSLGRLRWEVQQGAEAARGTAGGAGAFLALRSGAGQMVAAARARTPPLGPSGPACAMELSYRLPSDHQGFLAVRVVERATGTAQLAWQAQGQGSTAWQHGRVPLGEQDRPFQVELLGQVSLQEPVNAAVDNVTFVSCHPDAAPPEAADLSCNFETGTCGWYQDRRSDFQWVRGTGQGEGSDHTTGSGYFLSADPAAASTRGQWARLITAYQQPPTATHCLSFWYRMAGPQIGTLSLKLQREEEQETVLWTMQGAQGSVWHRGSVTLGAEGARAYRVRRHGWLWLVFEALRDGFVGSAALDDVTLHAGPCSAPASCSFEAGTCGLVASGQPSWQRRSGGVHGPPTDHSTRAATGHYMLVNTSRGSLPRGRVALLSSELYEASARAQCLTFWYQLGGEAPGSLSVLVEQSDAQRQQLFAVSTIQGSAWHHGRVTVPADQEWRAIFEAAGGGGDDGYVALDDLHVVDGACSEPGSCDFEVDMCGWSSPSDDNPHGFAWGWKSGVPLAKYPGPEQDHTLGTQDGRYVFFDASVLGPGGTTAQLESQHLPATAASCLRFWYHMDMPEHLPGGELRVRLHSAAGQRTAWSAPACRDRGWLSAAVPLQSPSEFQIVFEIATATWPISGTVALDDVVYSAGKDCESSPDVPGKEKKSSSGLVAEVVIGLLLAITVLAMVAAGAHYWLKRRGQSSRMLAESSAPQGFDNITFQD</sequence>
<protein>
    <submittedName>
        <fullName evidence="6">AEGP protein</fullName>
    </submittedName>
</protein>
<dbReference type="InterPro" id="IPR051560">
    <property type="entry name" value="MAM_domain-containing"/>
</dbReference>
<keyword evidence="4" id="KW-1133">Transmembrane helix</keyword>
<dbReference type="CDD" id="cd00112">
    <property type="entry name" value="LDLa"/>
    <property type="match status" value="3"/>
</dbReference>
<comment type="caution">
    <text evidence="2">Lacks conserved residue(s) required for the propagation of feature annotation.</text>
</comment>
<comment type="caution">
    <text evidence="6">The sequence shown here is derived from an EMBL/GenBank/DDBJ whole genome shotgun (WGS) entry which is preliminary data.</text>
</comment>
<feature type="disulfide bond" evidence="2">
    <location>
        <begin position="431"/>
        <end position="443"/>
    </location>
</feature>
<dbReference type="InterPro" id="IPR013320">
    <property type="entry name" value="ConA-like_dom_sf"/>
</dbReference>
<evidence type="ECO:0000256" key="4">
    <source>
        <dbReference type="SAM" id="Phobius"/>
    </source>
</evidence>
<accession>A0A7K4KBN2</accession>
<evidence type="ECO:0000256" key="3">
    <source>
        <dbReference type="SAM" id="MobiDB-lite"/>
    </source>
</evidence>
<evidence type="ECO:0000313" key="7">
    <source>
        <dbReference type="Proteomes" id="UP000545332"/>
    </source>
</evidence>
<dbReference type="CDD" id="cd06263">
    <property type="entry name" value="MAM"/>
    <property type="match status" value="5"/>
</dbReference>
<dbReference type="SUPFAM" id="SSF57424">
    <property type="entry name" value="LDL receptor-like module"/>
    <property type="match status" value="2"/>
</dbReference>
<reference evidence="6 7" key="1">
    <citation type="submission" date="2019-09" db="EMBL/GenBank/DDBJ databases">
        <title>Bird 10,000 Genomes (B10K) Project - Family phase.</title>
        <authorList>
            <person name="Zhang G."/>
        </authorList>
    </citation>
    <scope>NUCLEOTIDE SEQUENCE [LARGE SCALE GENOMIC DNA]</scope>
    <source>
        <strain evidence="6">B10K-MSB-42743</strain>
        <tissue evidence="6">Heart</tissue>
    </source>
</reference>
<dbReference type="PANTHER" id="PTHR23282">
    <property type="entry name" value="APICAL ENDOSOMAL GLYCOPROTEIN PRECURSOR"/>
    <property type="match status" value="1"/>
</dbReference>
<dbReference type="Pfam" id="PF00057">
    <property type="entry name" value="Ldl_recept_a"/>
    <property type="match status" value="2"/>
</dbReference>
<feature type="region of interest" description="Disordered" evidence="3">
    <location>
        <begin position="403"/>
        <end position="427"/>
    </location>
</feature>
<feature type="domain" description="MAM" evidence="5">
    <location>
        <begin position="43"/>
        <end position="206"/>
    </location>
</feature>
<name>A0A7K4KBN2_9AVES</name>
<evidence type="ECO:0000256" key="2">
    <source>
        <dbReference type="PROSITE-ProRule" id="PRU00124"/>
    </source>
</evidence>
<feature type="domain" description="MAM" evidence="5">
    <location>
        <begin position="466"/>
        <end position="618"/>
    </location>
</feature>
<dbReference type="AlphaFoldDB" id="A0A7K4KBN2"/>
<feature type="disulfide bond" evidence="2">
    <location>
        <begin position="214"/>
        <end position="226"/>
    </location>
</feature>
<dbReference type="GO" id="GO:0016020">
    <property type="term" value="C:membrane"/>
    <property type="evidence" value="ECO:0007669"/>
    <property type="project" value="InterPro"/>
</dbReference>
<dbReference type="Pfam" id="PF00629">
    <property type="entry name" value="MAM"/>
    <property type="match status" value="6"/>
</dbReference>
<dbReference type="InterPro" id="IPR000998">
    <property type="entry name" value="MAM_dom"/>
</dbReference>
<feature type="domain" description="MAM" evidence="5">
    <location>
        <begin position="792"/>
        <end position="948"/>
    </location>
</feature>
<dbReference type="InterPro" id="IPR002172">
    <property type="entry name" value="LDrepeatLR_classA_rpt"/>
</dbReference>
<proteinExistence type="predicted"/>
<dbReference type="Proteomes" id="UP000545332">
    <property type="component" value="Unassembled WGS sequence"/>
</dbReference>
<feature type="domain" description="MAM" evidence="5">
    <location>
        <begin position="628"/>
        <end position="790"/>
    </location>
</feature>
<feature type="disulfide bond" evidence="2">
    <location>
        <begin position="221"/>
        <end position="239"/>
    </location>
</feature>
<keyword evidence="4" id="KW-0812">Transmembrane</keyword>
<feature type="non-terminal residue" evidence="6">
    <location>
        <position position="1"/>
    </location>
</feature>
<evidence type="ECO:0000313" key="6">
    <source>
        <dbReference type="EMBL" id="NWI13541.1"/>
    </source>
</evidence>
<gene>
    <name evidence="6" type="primary">Mamdc4</name>
    <name evidence="6" type="ORF">CRYSOU_R05352</name>
</gene>
<dbReference type="SMART" id="SM00192">
    <property type="entry name" value="LDLa"/>
    <property type="match status" value="2"/>
</dbReference>
<dbReference type="PROSITE" id="PS50068">
    <property type="entry name" value="LDLRA_2"/>
    <property type="match status" value="2"/>
</dbReference>
<dbReference type="Gene3D" id="4.10.400.10">
    <property type="entry name" value="Low-density Lipoprotein Receptor"/>
    <property type="match status" value="2"/>
</dbReference>
<dbReference type="PANTHER" id="PTHR23282:SF129">
    <property type="entry name" value="APICAL ENDOSOMAL GLYCOPROTEIN"/>
    <property type="match status" value="1"/>
</dbReference>
<feature type="transmembrane region" description="Helical" evidence="4">
    <location>
        <begin position="1136"/>
        <end position="1158"/>
    </location>
</feature>
<evidence type="ECO:0000256" key="1">
    <source>
        <dbReference type="ARBA" id="ARBA00023157"/>
    </source>
</evidence>
<dbReference type="OrthoDB" id="8847287at2759"/>
<dbReference type="EMBL" id="VWPX01008453">
    <property type="protein sequence ID" value="NWI13541.1"/>
    <property type="molecule type" value="Genomic_DNA"/>
</dbReference>
<dbReference type="InterPro" id="IPR023415">
    <property type="entry name" value="LDLR_class-A_CS"/>
</dbReference>
<keyword evidence="4" id="KW-0472">Membrane</keyword>
<feature type="domain" description="MAM" evidence="5">
    <location>
        <begin position="254"/>
        <end position="405"/>
    </location>
</feature>
<dbReference type="SMART" id="SM00137">
    <property type="entry name" value="MAM"/>
    <property type="match status" value="6"/>
</dbReference>
<dbReference type="SUPFAM" id="SSF49899">
    <property type="entry name" value="Concanavalin A-like lectins/glucanases"/>
    <property type="match status" value="6"/>
</dbReference>
<feature type="compositionally biased region" description="Polar residues" evidence="3">
    <location>
        <begin position="409"/>
        <end position="418"/>
    </location>
</feature>
<evidence type="ECO:0000259" key="5">
    <source>
        <dbReference type="PROSITE" id="PS50060"/>
    </source>
</evidence>
<dbReference type="InterPro" id="IPR036055">
    <property type="entry name" value="LDL_receptor-like_sf"/>
</dbReference>
<feature type="domain" description="MAM" evidence="5">
    <location>
        <begin position="950"/>
        <end position="1117"/>
    </location>
</feature>
<organism evidence="6 7">
    <name type="scientific">Crypturellus soui</name>
    <dbReference type="NCBI Taxonomy" id="458187"/>
    <lineage>
        <taxon>Eukaryota</taxon>
        <taxon>Metazoa</taxon>
        <taxon>Chordata</taxon>
        <taxon>Craniata</taxon>
        <taxon>Vertebrata</taxon>
        <taxon>Euteleostomi</taxon>
        <taxon>Archelosauria</taxon>
        <taxon>Archosauria</taxon>
        <taxon>Dinosauria</taxon>
        <taxon>Saurischia</taxon>
        <taxon>Theropoda</taxon>
        <taxon>Coelurosauria</taxon>
        <taxon>Aves</taxon>
        <taxon>Palaeognathae</taxon>
        <taxon>Tinamiformes</taxon>
        <taxon>Tinamidae</taxon>
        <taxon>Crypturellus</taxon>
    </lineage>
</organism>
<dbReference type="PRINTS" id="PR00261">
    <property type="entry name" value="LDLRECEPTOR"/>
</dbReference>